<dbReference type="Proteomes" id="UP000006727">
    <property type="component" value="Chromosome 1"/>
</dbReference>
<evidence type="ECO:0000313" key="2">
    <source>
        <dbReference type="EnsemblPlants" id="PAC:32967751.CDS.1"/>
    </source>
</evidence>
<evidence type="ECO:0000313" key="3">
    <source>
        <dbReference type="Proteomes" id="UP000006727"/>
    </source>
</evidence>
<evidence type="ECO:0000313" key="1">
    <source>
        <dbReference type="EMBL" id="PNR62592.1"/>
    </source>
</evidence>
<dbReference type="EMBL" id="ABEU02000001">
    <property type="protein sequence ID" value="PNR62592.1"/>
    <property type="molecule type" value="Genomic_DNA"/>
</dbReference>
<dbReference type="Gramene" id="Pp3c1_22610V3.1">
    <property type="protein sequence ID" value="PAC:32967751.CDS.1"/>
    <property type="gene ID" value="Pp3c1_22610"/>
</dbReference>
<keyword evidence="3" id="KW-1185">Reference proteome</keyword>
<name>A0A2K1L998_PHYPA</name>
<accession>A0A2K1L998</accession>
<gene>
    <name evidence="1" type="ORF">PHYPA_001016</name>
</gene>
<protein>
    <submittedName>
        <fullName evidence="1 2">Uncharacterized protein</fullName>
    </submittedName>
</protein>
<organism evidence="1">
    <name type="scientific">Physcomitrium patens</name>
    <name type="common">Spreading-leaved earth moss</name>
    <name type="synonym">Physcomitrella patens</name>
    <dbReference type="NCBI Taxonomy" id="3218"/>
    <lineage>
        <taxon>Eukaryota</taxon>
        <taxon>Viridiplantae</taxon>
        <taxon>Streptophyta</taxon>
        <taxon>Embryophyta</taxon>
        <taxon>Bryophyta</taxon>
        <taxon>Bryophytina</taxon>
        <taxon>Bryopsida</taxon>
        <taxon>Funariidae</taxon>
        <taxon>Funariales</taxon>
        <taxon>Funariaceae</taxon>
        <taxon>Physcomitrium</taxon>
    </lineage>
</organism>
<proteinExistence type="predicted"/>
<reference evidence="2" key="3">
    <citation type="submission" date="2020-12" db="UniProtKB">
        <authorList>
            <consortium name="EnsemblPlants"/>
        </authorList>
    </citation>
    <scope>IDENTIFICATION</scope>
</reference>
<dbReference type="AlphaFoldDB" id="A0A2K1L998"/>
<dbReference type="InParanoid" id="A0A2K1L998"/>
<sequence length="79" mass="8808">MDPTWQSTDSAASATSLLHRAQIHRAVYLYRLEYVGRQKRDCLNRLLTAAKPFCADCTLGVDSVPVSRALCKAHYAILV</sequence>
<dbReference type="EnsemblPlants" id="Pp3c1_22610V3.1">
    <property type="protein sequence ID" value="PAC:32967751.CDS.1"/>
    <property type="gene ID" value="Pp3c1_22610"/>
</dbReference>
<reference evidence="1 3" key="1">
    <citation type="journal article" date="2008" name="Science">
        <title>The Physcomitrella genome reveals evolutionary insights into the conquest of land by plants.</title>
        <authorList>
            <person name="Rensing S."/>
            <person name="Lang D."/>
            <person name="Zimmer A."/>
            <person name="Terry A."/>
            <person name="Salamov A."/>
            <person name="Shapiro H."/>
            <person name="Nishiyama T."/>
            <person name="Perroud P.-F."/>
            <person name="Lindquist E."/>
            <person name="Kamisugi Y."/>
            <person name="Tanahashi T."/>
            <person name="Sakakibara K."/>
            <person name="Fujita T."/>
            <person name="Oishi K."/>
            <person name="Shin-I T."/>
            <person name="Kuroki Y."/>
            <person name="Toyoda A."/>
            <person name="Suzuki Y."/>
            <person name="Hashimoto A."/>
            <person name="Yamaguchi K."/>
            <person name="Sugano A."/>
            <person name="Kohara Y."/>
            <person name="Fujiyama A."/>
            <person name="Anterola A."/>
            <person name="Aoki S."/>
            <person name="Ashton N."/>
            <person name="Barbazuk W.B."/>
            <person name="Barker E."/>
            <person name="Bennetzen J."/>
            <person name="Bezanilla M."/>
            <person name="Blankenship R."/>
            <person name="Cho S.H."/>
            <person name="Dutcher S."/>
            <person name="Estelle M."/>
            <person name="Fawcett J.A."/>
            <person name="Gundlach H."/>
            <person name="Hanada K."/>
            <person name="Heyl A."/>
            <person name="Hicks K.A."/>
            <person name="Hugh J."/>
            <person name="Lohr M."/>
            <person name="Mayer K."/>
            <person name="Melkozernov A."/>
            <person name="Murata T."/>
            <person name="Nelson D."/>
            <person name="Pils B."/>
            <person name="Prigge M."/>
            <person name="Reiss B."/>
            <person name="Renner T."/>
            <person name="Rombauts S."/>
            <person name="Rushton P."/>
            <person name="Sanderfoot A."/>
            <person name="Schween G."/>
            <person name="Shiu S.-H."/>
            <person name="Stueber K."/>
            <person name="Theodoulou F.L."/>
            <person name="Tu H."/>
            <person name="Van de Peer Y."/>
            <person name="Verrier P.J."/>
            <person name="Waters E."/>
            <person name="Wood A."/>
            <person name="Yang L."/>
            <person name="Cove D."/>
            <person name="Cuming A."/>
            <person name="Hasebe M."/>
            <person name="Lucas S."/>
            <person name="Mishler D.B."/>
            <person name="Reski R."/>
            <person name="Grigoriev I."/>
            <person name="Quatrano R.S."/>
            <person name="Boore J.L."/>
        </authorList>
    </citation>
    <scope>NUCLEOTIDE SEQUENCE [LARGE SCALE GENOMIC DNA]</scope>
    <source>
        <strain evidence="2 3">cv. Gransden 2004</strain>
    </source>
</reference>
<reference evidence="1 3" key="2">
    <citation type="journal article" date="2018" name="Plant J.">
        <title>The Physcomitrella patens chromosome-scale assembly reveals moss genome structure and evolution.</title>
        <authorList>
            <person name="Lang D."/>
            <person name="Ullrich K.K."/>
            <person name="Murat F."/>
            <person name="Fuchs J."/>
            <person name="Jenkins J."/>
            <person name="Haas F.B."/>
            <person name="Piednoel M."/>
            <person name="Gundlach H."/>
            <person name="Van Bel M."/>
            <person name="Meyberg R."/>
            <person name="Vives C."/>
            <person name="Morata J."/>
            <person name="Symeonidi A."/>
            <person name="Hiss M."/>
            <person name="Muchero W."/>
            <person name="Kamisugi Y."/>
            <person name="Saleh O."/>
            <person name="Blanc G."/>
            <person name="Decker E.L."/>
            <person name="van Gessel N."/>
            <person name="Grimwood J."/>
            <person name="Hayes R.D."/>
            <person name="Graham S.W."/>
            <person name="Gunter L.E."/>
            <person name="McDaniel S.F."/>
            <person name="Hoernstein S.N.W."/>
            <person name="Larsson A."/>
            <person name="Li F.W."/>
            <person name="Perroud P.F."/>
            <person name="Phillips J."/>
            <person name="Ranjan P."/>
            <person name="Rokshar D.S."/>
            <person name="Rothfels C.J."/>
            <person name="Schneider L."/>
            <person name="Shu S."/>
            <person name="Stevenson D.W."/>
            <person name="Thummler F."/>
            <person name="Tillich M."/>
            <person name="Villarreal Aguilar J.C."/>
            <person name="Widiez T."/>
            <person name="Wong G.K."/>
            <person name="Wymore A."/>
            <person name="Zhang Y."/>
            <person name="Zimmer A.D."/>
            <person name="Quatrano R.S."/>
            <person name="Mayer K.F.X."/>
            <person name="Goodstein D."/>
            <person name="Casacuberta J.M."/>
            <person name="Vandepoele K."/>
            <person name="Reski R."/>
            <person name="Cuming A.C."/>
            <person name="Tuskan G.A."/>
            <person name="Maumus F."/>
            <person name="Salse J."/>
            <person name="Schmutz J."/>
            <person name="Rensing S.A."/>
        </authorList>
    </citation>
    <scope>NUCLEOTIDE SEQUENCE [LARGE SCALE GENOMIC DNA]</scope>
    <source>
        <strain evidence="2 3">cv. Gransden 2004</strain>
    </source>
</reference>